<evidence type="ECO:0000256" key="6">
    <source>
        <dbReference type="ARBA" id="ARBA00022801"/>
    </source>
</evidence>
<feature type="chain" id="PRO_5018024679" description="non-reducing end alpha-L-arabinofuranosidase" evidence="9">
    <location>
        <begin position="33"/>
        <end position="490"/>
    </location>
</feature>
<organism evidence="11 12">
    <name type="scientific">Saccharothrix texasensis</name>
    <dbReference type="NCBI Taxonomy" id="103734"/>
    <lineage>
        <taxon>Bacteria</taxon>
        <taxon>Bacillati</taxon>
        <taxon>Actinomycetota</taxon>
        <taxon>Actinomycetes</taxon>
        <taxon>Pseudonocardiales</taxon>
        <taxon>Pseudonocardiaceae</taxon>
        <taxon>Saccharothrix</taxon>
    </lineage>
</organism>
<evidence type="ECO:0000256" key="7">
    <source>
        <dbReference type="ARBA" id="ARBA00023295"/>
    </source>
</evidence>
<dbReference type="Gene3D" id="2.60.40.290">
    <property type="match status" value="1"/>
</dbReference>
<dbReference type="SMART" id="SM00637">
    <property type="entry name" value="CBD_II"/>
    <property type="match status" value="1"/>
</dbReference>
<evidence type="ECO:0000256" key="2">
    <source>
        <dbReference type="ARBA" id="ARBA00004613"/>
    </source>
</evidence>
<sequence>MRHPARLRTHLSALALAGLTLAGTTVALSAQAAEAAGCSVEYSVTSQWSGGFGANVSVTNLGDPVAGWTLTWSYPAGQSVTQAWNATVTQSGAQVSARNVSYNGGIATGASVAFGFNGSWNGSNPAPTSFSLNGTACTGNVGPTTTTTSSSSTTTSTTTTTTTTTTTGPAGSLPSSFRWSSTGAIIGPKPDSTHANVAVKDPSVVYHNGKWHVFASTYTTGYNLMYTSFADWSQASSAPHTYLDRTAIGTGYKAAPHVFFFAPQNLWYLVYQTGDNASYSTTTDIADPQSWSAPKKFYANGMPQIIRDNIGNGYWVDFWVICDTAKCYLFSSDDNGHLYRSETTVANYPNGFTNTVIALQDSDRNRLFEASNVYKVAGKDQYLLVHEAIGSDGRRYFRTWTAPSITGPWTGLADTESNPFARANNVTFPNGAWTRDISHGEMLRSGVDQLMEISPCRLRFLYQGMDPNSGGDYNRLPWRLGLLTQTNSAC</sequence>
<dbReference type="OrthoDB" id="3317993at2"/>
<comment type="catalytic activity">
    <reaction evidence="1">
        <text>Hydrolysis of terminal non-reducing alpha-L-arabinofuranoside residues in alpha-L-arabinosides.</text>
        <dbReference type="EC" id="3.2.1.55"/>
    </reaction>
</comment>
<dbReference type="PANTHER" id="PTHR40631">
    <property type="entry name" value="ALPHA-L-ARABINOFURANOSIDASE AXHA-2-RELATED"/>
    <property type="match status" value="1"/>
</dbReference>
<dbReference type="InterPro" id="IPR001919">
    <property type="entry name" value="CBD2"/>
</dbReference>
<dbReference type="InterPro" id="IPR005193">
    <property type="entry name" value="GH62_arabinosidase"/>
</dbReference>
<dbReference type="GO" id="GO:0046556">
    <property type="term" value="F:alpha-L-arabinofuranosidase activity"/>
    <property type="evidence" value="ECO:0007669"/>
    <property type="project" value="UniProtKB-EC"/>
</dbReference>
<evidence type="ECO:0000256" key="8">
    <source>
        <dbReference type="SAM" id="MobiDB-lite"/>
    </source>
</evidence>
<dbReference type="Proteomes" id="UP000268727">
    <property type="component" value="Unassembled WGS sequence"/>
</dbReference>
<feature type="signal peptide" evidence="9">
    <location>
        <begin position="1"/>
        <end position="32"/>
    </location>
</feature>
<evidence type="ECO:0000256" key="1">
    <source>
        <dbReference type="ARBA" id="ARBA00001462"/>
    </source>
</evidence>
<dbReference type="InterPro" id="IPR008965">
    <property type="entry name" value="CBM2/CBM3_carb-bd_dom_sf"/>
</dbReference>
<dbReference type="SUPFAM" id="SSF75005">
    <property type="entry name" value="Arabinanase/levansucrase/invertase"/>
    <property type="match status" value="1"/>
</dbReference>
<feature type="region of interest" description="Disordered" evidence="8">
    <location>
        <begin position="142"/>
        <end position="174"/>
    </location>
</feature>
<evidence type="ECO:0000256" key="3">
    <source>
        <dbReference type="ARBA" id="ARBA00012670"/>
    </source>
</evidence>
<keyword evidence="6" id="KW-0378">Hydrolase</keyword>
<dbReference type="PROSITE" id="PS51173">
    <property type="entry name" value="CBM2"/>
    <property type="match status" value="1"/>
</dbReference>
<dbReference type="RefSeq" id="WP_123747529.1">
    <property type="nucleotide sequence ID" value="NZ_RJKM01000001.1"/>
</dbReference>
<evidence type="ECO:0000259" key="10">
    <source>
        <dbReference type="PROSITE" id="PS51173"/>
    </source>
</evidence>
<dbReference type="InterPro" id="IPR023296">
    <property type="entry name" value="Glyco_hydro_beta-prop_sf"/>
</dbReference>
<gene>
    <name evidence="11" type="ORF">EDD40_8119</name>
</gene>
<keyword evidence="7" id="KW-0326">Glycosidase</keyword>
<evidence type="ECO:0000313" key="11">
    <source>
        <dbReference type="EMBL" id="ROP42612.1"/>
    </source>
</evidence>
<keyword evidence="4" id="KW-0964">Secreted</keyword>
<protein>
    <recommendedName>
        <fullName evidence="3">non-reducing end alpha-L-arabinofuranosidase</fullName>
        <ecNumber evidence="3">3.2.1.55</ecNumber>
    </recommendedName>
</protein>
<dbReference type="GO" id="GO:0005576">
    <property type="term" value="C:extracellular region"/>
    <property type="evidence" value="ECO:0007669"/>
    <property type="project" value="UniProtKB-SubCell"/>
</dbReference>
<keyword evidence="12" id="KW-1185">Reference proteome</keyword>
<dbReference type="PANTHER" id="PTHR40631:SF2">
    <property type="entry name" value="ALPHA-L-ARABINOFURANOSIDASE"/>
    <property type="match status" value="1"/>
</dbReference>
<name>A0A3N1HK11_9PSEU</name>
<dbReference type="EMBL" id="RJKM01000001">
    <property type="protein sequence ID" value="ROP42612.1"/>
    <property type="molecule type" value="Genomic_DNA"/>
</dbReference>
<dbReference type="Gene3D" id="2.115.10.20">
    <property type="entry name" value="Glycosyl hydrolase domain, family 43"/>
    <property type="match status" value="1"/>
</dbReference>
<feature type="domain" description="CBM2" evidence="10">
    <location>
        <begin position="31"/>
        <end position="140"/>
    </location>
</feature>
<dbReference type="AlphaFoldDB" id="A0A3N1HK11"/>
<dbReference type="GO" id="GO:0046373">
    <property type="term" value="P:L-arabinose metabolic process"/>
    <property type="evidence" value="ECO:0007669"/>
    <property type="project" value="InterPro"/>
</dbReference>
<dbReference type="Pfam" id="PF03664">
    <property type="entry name" value="Glyco_hydro_62"/>
    <property type="match status" value="1"/>
</dbReference>
<comment type="caution">
    <text evidence="11">The sequence shown here is derived from an EMBL/GenBank/DDBJ whole genome shotgun (WGS) entry which is preliminary data.</text>
</comment>
<comment type="subcellular location">
    <subcellularLocation>
        <location evidence="2">Secreted</location>
    </subcellularLocation>
</comment>
<dbReference type="Pfam" id="PF00553">
    <property type="entry name" value="CBM_2"/>
    <property type="match status" value="1"/>
</dbReference>
<dbReference type="InterPro" id="IPR012291">
    <property type="entry name" value="CBM2_carb-bd_dom_sf"/>
</dbReference>
<dbReference type="CDD" id="cd08987">
    <property type="entry name" value="GH62"/>
    <property type="match status" value="1"/>
</dbReference>
<dbReference type="SUPFAM" id="SSF49384">
    <property type="entry name" value="Carbohydrate-binding domain"/>
    <property type="match status" value="1"/>
</dbReference>
<evidence type="ECO:0000256" key="5">
    <source>
        <dbReference type="ARBA" id="ARBA00022729"/>
    </source>
</evidence>
<proteinExistence type="predicted"/>
<dbReference type="EC" id="3.2.1.55" evidence="3"/>
<keyword evidence="5 9" id="KW-0732">Signal</keyword>
<evidence type="ECO:0000256" key="4">
    <source>
        <dbReference type="ARBA" id="ARBA00022525"/>
    </source>
</evidence>
<reference evidence="11 12" key="1">
    <citation type="submission" date="2018-11" db="EMBL/GenBank/DDBJ databases">
        <title>Sequencing the genomes of 1000 actinobacteria strains.</title>
        <authorList>
            <person name="Klenk H.-P."/>
        </authorList>
    </citation>
    <scope>NUCLEOTIDE SEQUENCE [LARGE SCALE GENOMIC DNA]</scope>
    <source>
        <strain evidence="11 12">DSM 44231</strain>
    </source>
</reference>
<accession>A0A3N1HK11</accession>
<dbReference type="GO" id="GO:0030247">
    <property type="term" value="F:polysaccharide binding"/>
    <property type="evidence" value="ECO:0007669"/>
    <property type="project" value="UniProtKB-UniRule"/>
</dbReference>
<feature type="compositionally biased region" description="Low complexity" evidence="8">
    <location>
        <begin position="144"/>
        <end position="167"/>
    </location>
</feature>
<evidence type="ECO:0000256" key="9">
    <source>
        <dbReference type="SAM" id="SignalP"/>
    </source>
</evidence>
<evidence type="ECO:0000313" key="12">
    <source>
        <dbReference type="Proteomes" id="UP000268727"/>
    </source>
</evidence>